<gene>
    <name evidence="1" type="ORF">E0I61_11905</name>
</gene>
<dbReference type="EMBL" id="SMLH01000007">
    <property type="protein sequence ID" value="TDE28233.1"/>
    <property type="molecule type" value="Genomic_DNA"/>
</dbReference>
<evidence type="ECO:0000313" key="1">
    <source>
        <dbReference type="EMBL" id="TDE28233.1"/>
    </source>
</evidence>
<organism evidence="1 2">
    <name type="scientific">Flavobacterium ranwuense</name>
    <dbReference type="NCBI Taxonomy" id="2541725"/>
    <lineage>
        <taxon>Bacteria</taxon>
        <taxon>Pseudomonadati</taxon>
        <taxon>Bacteroidota</taxon>
        <taxon>Flavobacteriia</taxon>
        <taxon>Flavobacteriales</taxon>
        <taxon>Flavobacteriaceae</taxon>
        <taxon>Flavobacterium</taxon>
    </lineage>
</organism>
<name>A0ABY2DPI5_9FLAO</name>
<dbReference type="SUPFAM" id="SSF52540">
    <property type="entry name" value="P-loop containing nucleoside triphosphate hydrolases"/>
    <property type="match status" value="1"/>
</dbReference>
<dbReference type="Gene3D" id="3.40.50.300">
    <property type="entry name" value="P-loop containing nucleotide triphosphate hydrolases"/>
    <property type="match status" value="1"/>
</dbReference>
<reference evidence="1 2" key="1">
    <citation type="submission" date="2019-03" db="EMBL/GenBank/DDBJ databases">
        <title>Novel species of Flavobacterium.</title>
        <authorList>
            <person name="Liu Q."/>
            <person name="Xin Y.-H."/>
        </authorList>
    </citation>
    <scope>NUCLEOTIDE SEQUENCE [LARGE SCALE GENOMIC DNA]</scope>
    <source>
        <strain evidence="1 2">LB2P22</strain>
    </source>
</reference>
<comment type="caution">
    <text evidence="1">The sequence shown here is derived from an EMBL/GenBank/DDBJ whole genome shotgun (WGS) entry which is preliminary data.</text>
</comment>
<dbReference type="InterPro" id="IPR027417">
    <property type="entry name" value="P-loop_NTPase"/>
</dbReference>
<sequence>MENTNHPLLHWIPYKLIEKDNQVYFEWIYLGGREYTDPFFDETISKCKSHPYNSKVVRVLSTVENLVDWSKELISVELKSLVFHVSRCGSTMLSQSLVTSSENIMISEAPIIDQILQSDIFDFDEKDVLIKAVIMLLGQERFPQQKNLIIKLDAWHIFNAVQLRSIFPELPFMLLYREPTEVLKSHQKMIGMHMVPGVLAPRIFGITTHTIKEIGFKQYGALVLEKYFQALIDFYATDKNVLLCNYNDGMKSVLERFISFVKIEYSNDEVIQMFERLKKHSKNVNTVFKGDFFTDEALVVDFKQLKILHEKLNSTIDSV</sequence>
<evidence type="ECO:0000313" key="2">
    <source>
        <dbReference type="Proteomes" id="UP000294685"/>
    </source>
</evidence>
<accession>A0ABY2DPI5</accession>
<dbReference type="RefSeq" id="WP_132071669.1">
    <property type="nucleotide sequence ID" value="NZ_SMLH01000007.1"/>
</dbReference>
<proteinExistence type="predicted"/>
<dbReference type="Proteomes" id="UP000294685">
    <property type="component" value="Unassembled WGS sequence"/>
</dbReference>
<keyword evidence="2" id="KW-1185">Reference proteome</keyword>
<protein>
    <submittedName>
        <fullName evidence="1">Sulfotransferase family protein</fullName>
    </submittedName>
</protein>